<keyword evidence="10" id="KW-1133">Transmembrane helix</keyword>
<dbReference type="GO" id="GO:0008270">
    <property type="term" value="F:zinc ion binding"/>
    <property type="evidence" value="ECO:0007669"/>
    <property type="project" value="UniProtKB-UniRule"/>
</dbReference>
<evidence type="ECO:0000256" key="2">
    <source>
        <dbReference type="ARBA" id="ARBA00022670"/>
    </source>
</evidence>
<sequence>MKNNCPKSLNFIIFLFASLGLILGLFIANKYWDTQSRTVVTSNITCSKVSKTSSYSKFYYKGLVSVIESDPSIVIDLRYGSTNNFTGQKLYAKSICLLQENTLKKLIAANKEFKTYGYKIKIWDAYRPQHIQLKLWDLIKDRRFIASPYLNWSRHNRGTAVDITLVDMNGNELEMPTGFDEFSTTAYRSNTNISATAKENVKLLTDVMTKHGFSTIETEWWHYDDSNADSYPLIDLYFENIS</sequence>
<reference evidence="11 12" key="1">
    <citation type="submission" date="2016-11" db="EMBL/GenBank/DDBJ databases">
        <authorList>
            <person name="Jaros S."/>
            <person name="Januszkiewicz K."/>
            <person name="Wedrychowicz H."/>
        </authorList>
    </citation>
    <scope>NUCLEOTIDE SEQUENCE [LARGE SCALE GENOMIC DNA]</scope>
    <source>
        <strain evidence="11 12">DSM 2631</strain>
    </source>
</reference>
<dbReference type="GO" id="GO:0006508">
    <property type="term" value="P:proteolysis"/>
    <property type="evidence" value="ECO:0007669"/>
    <property type="project" value="UniProtKB-KW"/>
</dbReference>
<organism evidence="11 12">
    <name type="scientific">Clostridium fallax</name>
    <dbReference type="NCBI Taxonomy" id="1533"/>
    <lineage>
        <taxon>Bacteria</taxon>
        <taxon>Bacillati</taxon>
        <taxon>Bacillota</taxon>
        <taxon>Clostridia</taxon>
        <taxon>Eubacteriales</taxon>
        <taxon>Clostridiaceae</taxon>
        <taxon>Clostridium</taxon>
    </lineage>
</organism>
<dbReference type="PANTHER" id="PTHR43126">
    <property type="entry name" value="D-ALANYL-D-ALANINE DIPEPTIDASE"/>
    <property type="match status" value="1"/>
</dbReference>
<evidence type="ECO:0000256" key="9">
    <source>
        <dbReference type="HAMAP-Rule" id="MF_01924"/>
    </source>
</evidence>
<dbReference type="GO" id="GO:0160237">
    <property type="term" value="F:D-Ala-D-Ala dipeptidase activity"/>
    <property type="evidence" value="ECO:0007669"/>
    <property type="project" value="UniProtKB-EC"/>
</dbReference>
<dbReference type="PANTHER" id="PTHR43126:SF1">
    <property type="entry name" value="D-ALANYL-D-ALANINE DIPEPTIDASE"/>
    <property type="match status" value="1"/>
</dbReference>
<keyword evidence="4 9" id="KW-0378">Hydrolase</keyword>
<gene>
    <name evidence="11" type="ORF">SAMN05443638_10872</name>
</gene>
<comment type="cofactor">
    <cofactor evidence="9">
        <name>Zn(2+)</name>
        <dbReference type="ChEBI" id="CHEBI:29105"/>
    </cofactor>
    <text evidence="9">Binds 1 zinc ion per subunit.</text>
</comment>
<evidence type="ECO:0000256" key="10">
    <source>
        <dbReference type="SAM" id="Phobius"/>
    </source>
</evidence>
<evidence type="ECO:0000313" key="11">
    <source>
        <dbReference type="EMBL" id="SHE70593.1"/>
    </source>
</evidence>
<keyword evidence="5 9" id="KW-0862">Zinc</keyword>
<keyword evidence="6 9" id="KW-0224">Dipeptidase</keyword>
<dbReference type="RefSeq" id="WP_072894833.1">
    <property type="nucleotide sequence ID" value="NZ_FQVM01000008.1"/>
</dbReference>
<dbReference type="GO" id="GO:0008237">
    <property type="term" value="F:metallopeptidase activity"/>
    <property type="evidence" value="ECO:0007669"/>
    <property type="project" value="UniProtKB-KW"/>
</dbReference>
<dbReference type="AlphaFoldDB" id="A0A1M4VP32"/>
<feature type="binding site" evidence="9">
    <location>
        <position position="222"/>
    </location>
    <ligand>
        <name>Zn(2+)</name>
        <dbReference type="ChEBI" id="CHEBI:29105"/>
        <note>catalytic</note>
    </ligand>
</feature>
<evidence type="ECO:0000256" key="6">
    <source>
        <dbReference type="ARBA" id="ARBA00022997"/>
    </source>
</evidence>
<comment type="similarity">
    <text evidence="9">Belongs to the peptidase M15D family.</text>
</comment>
<comment type="function">
    <text evidence="9">Catalyzes hydrolysis of the D-alanyl-D-alanine dipeptide.</text>
</comment>
<dbReference type="CDD" id="cd14840">
    <property type="entry name" value="D-Ala-D-Ala_dipeptidase_Aad"/>
    <property type="match status" value="1"/>
</dbReference>
<comment type="catalytic activity">
    <reaction evidence="1 9">
        <text>D-alanyl-D-alanine + H2O = 2 D-alanine</text>
        <dbReference type="Rhea" id="RHEA:20661"/>
        <dbReference type="ChEBI" id="CHEBI:15377"/>
        <dbReference type="ChEBI" id="CHEBI:57416"/>
        <dbReference type="ChEBI" id="CHEBI:57822"/>
        <dbReference type="EC" id="3.4.13.22"/>
    </reaction>
</comment>
<keyword evidence="8" id="KW-0961">Cell wall biogenesis/degradation</keyword>
<feature type="binding site" evidence="9">
    <location>
        <position position="155"/>
    </location>
    <ligand>
        <name>Zn(2+)</name>
        <dbReference type="ChEBI" id="CHEBI:29105"/>
        <note>catalytic</note>
    </ligand>
</feature>
<evidence type="ECO:0000256" key="5">
    <source>
        <dbReference type="ARBA" id="ARBA00022833"/>
    </source>
</evidence>
<dbReference type="Gene3D" id="3.30.1380.10">
    <property type="match status" value="1"/>
</dbReference>
<evidence type="ECO:0000256" key="8">
    <source>
        <dbReference type="ARBA" id="ARBA00023316"/>
    </source>
</evidence>
<dbReference type="EMBL" id="FQVM01000008">
    <property type="protein sequence ID" value="SHE70593.1"/>
    <property type="molecule type" value="Genomic_DNA"/>
</dbReference>
<dbReference type="OrthoDB" id="9801430at2"/>
<feature type="site" description="Transition state stabilizer" evidence="9">
    <location>
        <position position="127"/>
    </location>
</feature>
<dbReference type="InterPro" id="IPR000755">
    <property type="entry name" value="A_A_dipeptidase"/>
</dbReference>
<accession>A0A1M4VP32</accession>
<evidence type="ECO:0000256" key="7">
    <source>
        <dbReference type="ARBA" id="ARBA00023049"/>
    </source>
</evidence>
<keyword evidence="12" id="KW-1185">Reference proteome</keyword>
<keyword evidence="7 9" id="KW-0482">Metalloprotease</keyword>
<dbReference type="Proteomes" id="UP000184035">
    <property type="component" value="Unassembled WGS sequence"/>
</dbReference>
<dbReference type="InterPro" id="IPR009045">
    <property type="entry name" value="Zn_M74/Hedgehog-like"/>
</dbReference>
<keyword evidence="2 9" id="KW-0645">Protease</keyword>
<proteinExistence type="inferred from homology"/>
<feature type="binding site" evidence="9">
    <location>
        <position position="162"/>
    </location>
    <ligand>
        <name>Zn(2+)</name>
        <dbReference type="ChEBI" id="CHEBI:29105"/>
        <note>catalytic</note>
    </ligand>
</feature>
<evidence type="ECO:0000256" key="3">
    <source>
        <dbReference type="ARBA" id="ARBA00022723"/>
    </source>
</evidence>
<keyword evidence="10" id="KW-0472">Membrane</keyword>
<evidence type="ECO:0000256" key="4">
    <source>
        <dbReference type="ARBA" id="ARBA00022801"/>
    </source>
</evidence>
<feature type="active site" description="Proton donor/acceptor" evidence="9">
    <location>
        <position position="219"/>
    </location>
</feature>
<dbReference type="HAMAP" id="MF_01924">
    <property type="entry name" value="A_A_dipeptidase"/>
    <property type="match status" value="1"/>
</dbReference>
<evidence type="ECO:0000313" key="12">
    <source>
        <dbReference type="Proteomes" id="UP000184035"/>
    </source>
</evidence>
<dbReference type="EC" id="3.4.13.22" evidence="9"/>
<feature type="transmembrane region" description="Helical" evidence="10">
    <location>
        <begin position="12"/>
        <end position="32"/>
    </location>
</feature>
<keyword evidence="10" id="KW-0812">Transmembrane</keyword>
<dbReference type="GO" id="GO:0071555">
    <property type="term" value="P:cell wall organization"/>
    <property type="evidence" value="ECO:0007669"/>
    <property type="project" value="UniProtKB-KW"/>
</dbReference>
<dbReference type="SUPFAM" id="SSF55166">
    <property type="entry name" value="Hedgehog/DD-peptidase"/>
    <property type="match status" value="1"/>
</dbReference>
<name>A0A1M4VP32_9CLOT</name>
<keyword evidence="3 9" id="KW-0479">Metal-binding</keyword>
<protein>
    <recommendedName>
        <fullName evidence="9">D-alanyl-D-alanine dipeptidase</fullName>
        <shortName evidence="9">D-Ala-D-Ala dipeptidase</shortName>
        <ecNumber evidence="9">3.4.13.22</ecNumber>
    </recommendedName>
</protein>
<dbReference type="Pfam" id="PF01427">
    <property type="entry name" value="Peptidase_M15"/>
    <property type="match status" value="1"/>
</dbReference>
<evidence type="ECO:0000256" key="1">
    <source>
        <dbReference type="ARBA" id="ARBA00001362"/>
    </source>
</evidence>
<dbReference type="STRING" id="1533.SAMN05443638_10872"/>